<evidence type="ECO:0000313" key="1">
    <source>
        <dbReference type="EMBL" id="TNJ63088.1"/>
    </source>
</evidence>
<reference evidence="1 2" key="1">
    <citation type="submission" date="2019-05" db="EMBL/GenBank/DDBJ databases">
        <title>We sequenced the genome of Paenibacillus hemerocallicola KCTC 33185 for further insight into its adaptation and study the phylogeny of Paenibacillus.</title>
        <authorList>
            <person name="Narsing Rao M.P."/>
        </authorList>
    </citation>
    <scope>NUCLEOTIDE SEQUENCE [LARGE SCALE GENOMIC DNA]</scope>
    <source>
        <strain evidence="1 2">KCTC 33185</strain>
    </source>
</reference>
<dbReference type="InterPro" id="IPR010133">
    <property type="entry name" value="Bacteriocin_signal_seq"/>
</dbReference>
<keyword evidence="2" id="KW-1185">Reference proteome</keyword>
<organism evidence="1 2">
    <name type="scientific">Paenibacillus hemerocallicola</name>
    <dbReference type="NCBI Taxonomy" id="1172614"/>
    <lineage>
        <taxon>Bacteria</taxon>
        <taxon>Bacillati</taxon>
        <taxon>Bacillota</taxon>
        <taxon>Bacilli</taxon>
        <taxon>Bacillales</taxon>
        <taxon>Paenibacillaceae</taxon>
        <taxon>Paenibacillus</taxon>
    </lineage>
</organism>
<dbReference type="NCBIfam" id="TIGR01847">
    <property type="entry name" value="bacteriocin_sig"/>
    <property type="match status" value="1"/>
</dbReference>
<accession>A0A5C4T1V1</accession>
<comment type="caution">
    <text evidence="1">The sequence shown here is derived from an EMBL/GenBank/DDBJ whole genome shotgun (WGS) entry which is preliminary data.</text>
</comment>
<protein>
    <submittedName>
        <fullName evidence="1">Bacteriocin</fullName>
    </submittedName>
</protein>
<proteinExistence type="predicted"/>
<sequence>MAEKNEKQPNEAKSVELADLSQELSEEQMQNVQGGDLKVSSKPIIIKKPIRP</sequence>
<dbReference type="AlphaFoldDB" id="A0A5C4T1V1"/>
<name>A0A5C4T1V1_9BACL</name>
<dbReference type="EMBL" id="VDCQ01000048">
    <property type="protein sequence ID" value="TNJ63088.1"/>
    <property type="molecule type" value="Genomic_DNA"/>
</dbReference>
<dbReference type="RefSeq" id="WP_139605394.1">
    <property type="nucleotide sequence ID" value="NZ_VDCQ01000048.1"/>
</dbReference>
<evidence type="ECO:0000313" key="2">
    <source>
        <dbReference type="Proteomes" id="UP000307943"/>
    </source>
</evidence>
<gene>
    <name evidence="1" type="ORF">FE784_27130</name>
</gene>
<dbReference type="Proteomes" id="UP000307943">
    <property type="component" value="Unassembled WGS sequence"/>
</dbReference>